<dbReference type="Proteomes" id="UP000319801">
    <property type="component" value="Unassembled WGS sequence"/>
</dbReference>
<dbReference type="GO" id="GO:0008270">
    <property type="term" value="F:zinc ion binding"/>
    <property type="evidence" value="ECO:0007669"/>
    <property type="project" value="UniProtKB-KW"/>
</dbReference>
<dbReference type="PROSITE" id="PS50103">
    <property type="entry name" value="ZF_C3H1"/>
    <property type="match status" value="1"/>
</dbReference>
<dbReference type="EMBL" id="VCAZ01000100">
    <property type="protein sequence ID" value="TSS23706.1"/>
    <property type="molecule type" value="Genomic_DNA"/>
</dbReference>
<evidence type="ECO:0000256" key="5">
    <source>
        <dbReference type="PROSITE-ProRule" id="PRU00723"/>
    </source>
</evidence>
<dbReference type="GO" id="GO:0035198">
    <property type="term" value="F:miRNA binding"/>
    <property type="evidence" value="ECO:0007669"/>
    <property type="project" value="InterPro"/>
</dbReference>
<feature type="region of interest" description="Disordered" evidence="7">
    <location>
        <begin position="1067"/>
        <end position="1087"/>
    </location>
</feature>
<feature type="transmembrane region" description="Helical" evidence="8">
    <location>
        <begin position="1156"/>
        <end position="1181"/>
    </location>
</feature>
<feature type="domain" description="C3H1-type" evidence="9">
    <location>
        <begin position="769"/>
        <end position="797"/>
    </location>
</feature>
<dbReference type="Gene3D" id="1.25.40.10">
    <property type="entry name" value="Tetratricopeptide repeat domain"/>
    <property type="match status" value="1"/>
</dbReference>
<evidence type="ECO:0000256" key="8">
    <source>
        <dbReference type="SAM" id="Phobius"/>
    </source>
</evidence>
<dbReference type="InterPro" id="IPR000571">
    <property type="entry name" value="Znf_CCCH"/>
</dbReference>
<keyword evidence="8" id="KW-1133">Transmembrane helix</keyword>
<keyword evidence="6" id="KW-0175">Coiled coil</keyword>
<accession>A0A556V2B5</accession>
<keyword evidence="1 5" id="KW-0479">Metal-binding</keyword>
<dbReference type="InterPro" id="IPR019734">
    <property type="entry name" value="TPR_rpt"/>
</dbReference>
<dbReference type="Pfam" id="PF12171">
    <property type="entry name" value="zf-C2H2_jaz"/>
    <property type="match status" value="1"/>
</dbReference>
<evidence type="ECO:0000256" key="7">
    <source>
        <dbReference type="SAM" id="MobiDB-lite"/>
    </source>
</evidence>
<dbReference type="PROSITE" id="PS50005">
    <property type="entry name" value="TPR"/>
    <property type="match status" value="1"/>
</dbReference>
<keyword evidence="8" id="KW-0472">Membrane</keyword>
<organism evidence="11 12">
    <name type="scientific">Bagarius yarrelli</name>
    <name type="common">Goonch</name>
    <name type="synonym">Bagrus yarrelli</name>
    <dbReference type="NCBI Taxonomy" id="175774"/>
    <lineage>
        <taxon>Eukaryota</taxon>
        <taxon>Metazoa</taxon>
        <taxon>Chordata</taxon>
        <taxon>Craniata</taxon>
        <taxon>Vertebrata</taxon>
        <taxon>Euteleostomi</taxon>
        <taxon>Actinopterygii</taxon>
        <taxon>Neopterygii</taxon>
        <taxon>Teleostei</taxon>
        <taxon>Ostariophysi</taxon>
        <taxon>Siluriformes</taxon>
        <taxon>Sisoridae</taxon>
        <taxon>Sisorinae</taxon>
        <taxon>Bagarius</taxon>
    </lineage>
</organism>
<proteinExistence type="predicted"/>
<dbReference type="SMART" id="SM00356">
    <property type="entry name" value="ZnF_C3H1"/>
    <property type="match status" value="2"/>
</dbReference>
<evidence type="ECO:0000259" key="9">
    <source>
        <dbReference type="PROSITE" id="PS50103"/>
    </source>
</evidence>
<keyword evidence="3 5" id="KW-0862">Zinc</keyword>
<dbReference type="Pfam" id="PF14559">
    <property type="entry name" value="TPR_19"/>
    <property type="match status" value="1"/>
</dbReference>
<dbReference type="OrthoDB" id="433738at2759"/>
<keyword evidence="8" id="KW-0812">Transmembrane</keyword>
<dbReference type="SMART" id="SM00028">
    <property type="entry name" value="TPR"/>
    <property type="match status" value="2"/>
</dbReference>
<evidence type="ECO:0000256" key="4">
    <source>
        <dbReference type="PROSITE-ProRule" id="PRU00339"/>
    </source>
</evidence>
<dbReference type="Pfam" id="PF10601">
    <property type="entry name" value="zf-LITAF-like"/>
    <property type="match status" value="1"/>
</dbReference>
<dbReference type="InterPro" id="IPR006629">
    <property type="entry name" value="LITAF"/>
</dbReference>
<dbReference type="InterPro" id="IPR039691">
    <property type="entry name" value="ZC3H7A/B"/>
</dbReference>
<evidence type="ECO:0000313" key="12">
    <source>
        <dbReference type="Proteomes" id="UP000319801"/>
    </source>
</evidence>
<evidence type="ECO:0000256" key="6">
    <source>
        <dbReference type="SAM" id="Coils"/>
    </source>
</evidence>
<name>A0A556V2B5_BAGYA</name>
<keyword evidence="2 5" id="KW-0863">Zinc-finger</keyword>
<evidence type="ECO:0000256" key="3">
    <source>
        <dbReference type="ARBA" id="ARBA00022833"/>
    </source>
</evidence>
<dbReference type="Gene3D" id="3.30.160.60">
    <property type="entry name" value="Classic Zinc Finger"/>
    <property type="match status" value="1"/>
</dbReference>
<dbReference type="PANTHER" id="PTHR14928:SF13">
    <property type="entry name" value="ZINC FINGER CCCH DOMAIN-CONTAINING PROTEIN 7A"/>
    <property type="match status" value="1"/>
</dbReference>
<evidence type="ECO:0000256" key="1">
    <source>
        <dbReference type="ARBA" id="ARBA00022723"/>
    </source>
</evidence>
<reference evidence="11 12" key="1">
    <citation type="journal article" date="2019" name="Genome Biol. Evol.">
        <title>Whole-Genome Sequencing of the Giant Devil Catfish, Bagarius yarrelli.</title>
        <authorList>
            <person name="Jiang W."/>
            <person name="Lv Y."/>
            <person name="Cheng L."/>
            <person name="Yang K."/>
            <person name="Chao B."/>
            <person name="Wang X."/>
            <person name="Li Y."/>
            <person name="Pan X."/>
            <person name="You X."/>
            <person name="Zhang Y."/>
            <person name="Yang J."/>
            <person name="Li J."/>
            <person name="Zhang X."/>
            <person name="Liu S."/>
            <person name="Sun C."/>
            <person name="Yang J."/>
            <person name="Shi Q."/>
        </authorList>
    </citation>
    <scope>NUCLEOTIDE SEQUENCE [LARGE SCALE GENOMIC DNA]</scope>
    <source>
        <strain evidence="11">JWS20170419001</strain>
        <tissue evidence="11">Muscle</tissue>
    </source>
</reference>
<keyword evidence="4" id="KW-0802">TPR repeat</keyword>
<dbReference type="SUPFAM" id="SSF48452">
    <property type="entry name" value="TPR-like"/>
    <property type="match status" value="1"/>
</dbReference>
<dbReference type="SUPFAM" id="SSF57667">
    <property type="entry name" value="beta-beta-alpha zinc fingers"/>
    <property type="match status" value="1"/>
</dbReference>
<gene>
    <name evidence="11" type="ORF">Baya_12222</name>
</gene>
<protein>
    <submittedName>
        <fullName evidence="11">Zinc finger CCCH domain-containing protein 7A</fullName>
    </submittedName>
</protein>
<feature type="coiled-coil region" evidence="6">
    <location>
        <begin position="917"/>
        <end position="944"/>
    </location>
</feature>
<dbReference type="InterPro" id="IPR011990">
    <property type="entry name" value="TPR-like_helical_dom_sf"/>
</dbReference>
<dbReference type="SMART" id="SM00714">
    <property type="entry name" value="LITAF"/>
    <property type="match status" value="1"/>
</dbReference>
<evidence type="ECO:0000256" key="2">
    <source>
        <dbReference type="ARBA" id="ARBA00022771"/>
    </source>
</evidence>
<dbReference type="PANTHER" id="PTHR14928">
    <property type="entry name" value="MICRO-RNA BINDING ZINC FINGER CCCH DOMAIN-CONTAINING PROTEIN 7"/>
    <property type="match status" value="1"/>
</dbReference>
<dbReference type="InterPro" id="IPR036236">
    <property type="entry name" value="Znf_C2H2_sf"/>
</dbReference>
<evidence type="ECO:0000313" key="11">
    <source>
        <dbReference type="EMBL" id="TSS23706.1"/>
    </source>
</evidence>
<feature type="zinc finger region" description="C3H1-type" evidence="5">
    <location>
        <begin position="769"/>
        <end position="797"/>
    </location>
</feature>
<dbReference type="AlphaFoldDB" id="A0A556V2B5"/>
<feature type="repeat" description="TPR" evidence="4">
    <location>
        <begin position="89"/>
        <end position="122"/>
    </location>
</feature>
<dbReference type="PROSITE" id="PS51837">
    <property type="entry name" value="LITAF"/>
    <property type="match status" value="1"/>
</dbReference>
<keyword evidence="12" id="KW-1185">Reference proteome</keyword>
<feature type="domain" description="LITAF" evidence="10">
    <location>
        <begin position="1120"/>
        <end position="1203"/>
    </location>
</feature>
<evidence type="ECO:0000259" key="10">
    <source>
        <dbReference type="PROSITE" id="PS51837"/>
    </source>
</evidence>
<sequence>MSGVCQDRSSRWQSIEEGLQFIQSTLPFNGSQEDYELFLQNLVKNLFGEGNDVFREGDWTRSVEIYTEALGVSEYAESEDINVPLKTKERLHANRAAAYLHIGLHDQALEDCDQALQLNENNYRAQYRKARCLKELGRPQEAYDITAKCSLAVPQDAKVIELTQELAKILGLKIRKAYIRGKPALNSFSGPSTSGANNDTFSQSSASVEDIEIDEFPFPHAAGSLLPVNVPVYPPKVEPQPVPVNVISTELLKHEPVALVLPVVNGSKPKDSFSQLHLDEEILGDDLDELLDKAAPDGLSGVIPTVTGALPFSSSIGTASSMAAPLQSHLYTSQSMPLAPQCTVNLPAPYHKHDVSAYSFSLDSFPSQLDSLDSLSISESQPDKNFSLETGFGQHSFMMGTSERTLPTVPPMGINCGIPESSFHSQEFLPQTDISINPLAESHEFRQACAMCFIKTGPGVQEYTYVSDDHKCKKDLMIGRIKLAEDPKWKLIRPRPTKNQYMGLYYICKDVAIGEDCKYPGHCTFAYCQEEIDVWTLERKGFISREALCDPSGSRANVNLTISKILQEHQGTFLFLCEVCFDHKPRKISKPSVCSHQVKTHASDQNKCLVHLLRNPMLKYSKIRQYHSQCQLDLCRHEVRYGCQREDYCYFAHSFVELQVWIMQRDQGITHEAIVQEARKLCNIEHISREKEVLKFGPPNLKLQFVCGQCWRNGQLTEPDKQKKYCSAKARHPWSKERRVVLVSSVERKKWIEVRPLPIRKPAPTQFEFFYQKICLHVAAGKKCQYIGNCTFAHSVEERDLWTYMKDNNIADLEQLYESCLQFHKLGNSDESSRRENEKQIHMPTDYAEEMAGNHCWLCGKNCNSEKQWQQHITSEKHKDRMFNSEDDQNNWQYRFPTGDFRVCDRGQCSDGESCTMAHGEEELKEWTERRQFLLQKLSKARKDHLIAPNDNDFGKYSFLLKDIKSEFALMICPRNTSRVLHQEKRLFGFPLADDTLLILGLSEALQTQAAPATENQRSECSDCNQDHDDGHNAGGGAVVHCPMATAPPMECSLPVGYAAQPPSYSEAMSGGGQYPQGPAAPPPPPVYKAAAPYPTQTYTPMYPPPQPVPPVTGPSVVSVQTVYVQPTSFGDVPAQTCCPVCSQTVVTRLEHSSGAMAWLVCAGLCIIGCMYGCCLIPFCVDGLKDVTHFCPNCNNTIGRFKRL</sequence>
<comment type="caution">
    <text evidence="11">The sequence shown here is derived from an EMBL/GenBank/DDBJ whole genome shotgun (WGS) entry which is preliminary data.</text>
</comment>
<dbReference type="InterPro" id="IPR022755">
    <property type="entry name" value="Znf_C2H2_jaz"/>
</dbReference>
<dbReference type="GO" id="GO:0035196">
    <property type="term" value="P:miRNA processing"/>
    <property type="evidence" value="ECO:0007669"/>
    <property type="project" value="TreeGrafter"/>
</dbReference>